<evidence type="ECO:0000256" key="3">
    <source>
        <dbReference type="ARBA" id="ARBA00007106"/>
    </source>
</evidence>
<dbReference type="Pfam" id="PF03306">
    <property type="entry name" value="AAL_decarboxy"/>
    <property type="match status" value="1"/>
</dbReference>
<comment type="similarity">
    <text evidence="3">Belongs to the alpha-acetolactate decarboxylase family.</text>
</comment>
<gene>
    <name evidence="9" type="ORF">Q757_07950</name>
</gene>
<protein>
    <recommendedName>
        <fullName evidence="5">Alpha-acetolactate decarboxylase</fullName>
        <ecNumber evidence="4">4.1.1.5</ecNumber>
    </recommendedName>
</protein>
<evidence type="ECO:0000256" key="5">
    <source>
        <dbReference type="ARBA" id="ARBA00020164"/>
    </source>
</evidence>
<sequence length="218" mass="24034">MANTKVLYQHGTLALLVPGLLDGTASIKDIMKHGDTGIGTGQGLDGELIFLNGIPYQINSKGKVQIVKDDFSVPFASAHFADFNFLNSPKNIKDQDLYKQVLKQSGLNNTFFAFLLKGTFKKIQTRAVEKSQKPYQTLLQTAKKQSVFSGQDIKGTLLSYYAPDLFNGVAVGGFHSHFLSDNKDFGGHVLNFELAEGELSLQVFDSLDQHLPIDNEDF</sequence>
<dbReference type="EC" id="4.1.1.5" evidence="4"/>
<comment type="pathway">
    <text evidence="2">Polyol metabolism; (R,R)-butane-2,3-diol biosynthesis; (R,R)-butane-2,3-diol from pyruvate: step 2/3.</text>
</comment>
<feature type="non-terminal residue" evidence="9">
    <location>
        <position position="218"/>
    </location>
</feature>
<evidence type="ECO:0000256" key="4">
    <source>
        <dbReference type="ARBA" id="ARBA00013204"/>
    </source>
</evidence>
<evidence type="ECO:0000256" key="2">
    <source>
        <dbReference type="ARBA" id="ARBA00005170"/>
    </source>
</evidence>
<dbReference type="PANTHER" id="PTHR35524">
    <property type="entry name" value="ALPHA-ACETOLACTATE DECARBOXYLASE"/>
    <property type="match status" value="1"/>
</dbReference>
<evidence type="ECO:0000256" key="6">
    <source>
        <dbReference type="ARBA" id="ARBA00022793"/>
    </source>
</evidence>
<evidence type="ECO:0000256" key="8">
    <source>
        <dbReference type="ARBA" id="ARBA00023239"/>
    </source>
</evidence>
<organism evidence="9 10">
    <name type="scientific">Oenococcus alcoholitolerans</name>
    <dbReference type="NCBI Taxonomy" id="931074"/>
    <lineage>
        <taxon>Bacteria</taxon>
        <taxon>Bacillati</taxon>
        <taxon>Bacillota</taxon>
        <taxon>Bacilli</taxon>
        <taxon>Lactobacillales</taxon>
        <taxon>Lactobacillaceae</taxon>
        <taxon>Oenococcus</taxon>
    </lineage>
</organism>
<dbReference type="Gene3D" id="3.30.1330.80">
    <property type="entry name" value="Hypothetical protein, similar to alpha- acetolactate decarboxylase, domain 2"/>
    <property type="match status" value="2"/>
</dbReference>
<dbReference type="InterPro" id="IPR005128">
    <property type="entry name" value="Acetolactate_a_deCO2ase"/>
</dbReference>
<reference evidence="9 10" key="1">
    <citation type="journal article" date="2014" name="Antonie Van Leeuwenhoek">
        <title>Oenococcus alcoholitolerans sp. nov., a lactic acid bacteria isolated from cachaca and ethanol fermentation processes.</title>
        <authorList>
            <person name="Badotti F."/>
            <person name="Moreira A.P."/>
            <person name="Tonon L.A."/>
            <person name="de Lucena B.T."/>
            <person name="Gomes Fde C."/>
            <person name="Kruger R."/>
            <person name="Thompson C.C."/>
            <person name="de Morais M.A.Jr."/>
            <person name="Rosa C.A."/>
            <person name="Thompson F.L."/>
        </authorList>
    </citation>
    <scope>NUCLEOTIDE SEQUENCE [LARGE SCALE GENOMIC DNA]</scope>
    <source>
        <strain evidence="9 10">UFRJ-M7.2.18</strain>
    </source>
</reference>
<dbReference type="PIRSF" id="PIRSF001332">
    <property type="entry name" value="Acetolac_decarb"/>
    <property type="match status" value="1"/>
</dbReference>
<dbReference type="NCBIfam" id="TIGR01252">
    <property type="entry name" value="acetolac_decarb"/>
    <property type="match status" value="1"/>
</dbReference>
<dbReference type="EMBL" id="AXCV01000429">
    <property type="protein sequence ID" value="KGO26931.1"/>
    <property type="molecule type" value="Genomic_DNA"/>
</dbReference>
<evidence type="ECO:0000313" key="9">
    <source>
        <dbReference type="EMBL" id="KGO26931.1"/>
    </source>
</evidence>
<evidence type="ECO:0000256" key="1">
    <source>
        <dbReference type="ARBA" id="ARBA00001784"/>
    </source>
</evidence>
<keyword evidence="6" id="KW-0210">Decarboxylase</keyword>
<evidence type="ECO:0000313" key="10">
    <source>
        <dbReference type="Proteomes" id="UP000030023"/>
    </source>
</evidence>
<evidence type="ECO:0000256" key="7">
    <source>
        <dbReference type="ARBA" id="ARBA00023061"/>
    </source>
</evidence>
<proteinExistence type="inferred from homology"/>
<keyword evidence="7" id="KW-0005">Acetoin biosynthesis</keyword>
<comment type="catalytic activity">
    <reaction evidence="1">
        <text>(2S)-2-acetolactate + H(+) = (R)-acetoin + CO2</text>
        <dbReference type="Rhea" id="RHEA:21580"/>
        <dbReference type="ChEBI" id="CHEBI:15378"/>
        <dbReference type="ChEBI" id="CHEBI:15686"/>
        <dbReference type="ChEBI" id="CHEBI:16526"/>
        <dbReference type="ChEBI" id="CHEBI:58476"/>
        <dbReference type="EC" id="4.1.1.5"/>
    </reaction>
</comment>
<keyword evidence="8" id="KW-0456">Lyase</keyword>
<keyword evidence="10" id="KW-1185">Reference proteome</keyword>
<dbReference type="CDD" id="cd17299">
    <property type="entry name" value="acetolactate_decarboxylase"/>
    <property type="match status" value="1"/>
</dbReference>
<dbReference type="SUPFAM" id="SSF117856">
    <property type="entry name" value="AF0104/ALDC/Ptd012-like"/>
    <property type="match status" value="1"/>
</dbReference>
<accession>A0ABR4XPF1</accession>
<dbReference type="Proteomes" id="UP000030023">
    <property type="component" value="Unassembled WGS sequence"/>
</dbReference>
<dbReference type="PANTHER" id="PTHR35524:SF1">
    <property type="entry name" value="ALPHA-ACETOLACTATE DECARBOXYLASE"/>
    <property type="match status" value="1"/>
</dbReference>
<comment type="caution">
    <text evidence="9">The sequence shown here is derived from an EMBL/GenBank/DDBJ whole genome shotgun (WGS) entry which is preliminary data.</text>
</comment>
<name>A0ABR4XPF1_9LACO</name>